<dbReference type="AlphaFoldDB" id="Q5BXJ6"/>
<keyword evidence="1" id="KW-1133">Transmembrane helix</keyword>
<accession>Q5BXJ6</accession>
<dbReference type="EMBL" id="AY811990">
    <property type="protein sequence ID" value="AAX27879.1"/>
    <property type="molecule type" value="mRNA"/>
</dbReference>
<sequence>MKMSRGFLPIYLRSISLFQDTIISLLLISFLMVFQIISFPISARVFQATVTNHNQVKRRNPNRDKLCSPKYPVN</sequence>
<organism evidence="2">
    <name type="scientific">Schistosoma japonicum</name>
    <name type="common">Blood fluke</name>
    <dbReference type="NCBI Taxonomy" id="6182"/>
    <lineage>
        <taxon>Eukaryota</taxon>
        <taxon>Metazoa</taxon>
        <taxon>Spiralia</taxon>
        <taxon>Lophotrochozoa</taxon>
        <taxon>Platyhelminthes</taxon>
        <taxon>Trematoda</taxon>
        <taxon>Digenea</taxon>
        <taxon>Strigeidida</taxon>
        <taxon>Schistosomatoidea</taxon>
        <taxon>Schistosomatidae</taxon>
        <taxon>Schistosoma</taxon>
    </lineage>
</organism>
<reference evidence="2" key="1">
    <citation type="submission" date="2005-03" db="EMBL/GenBank/DDBJ databases">
        <authorList>
            <person name="Han Z."/>
        </authorList>
    </citation>
    <scope>NUCLEOTIDE SEQUENCE</scope>
</reference>
<reference evidence="2" key="2">
    <citation type="journal article" date="2006" name="PLoS Pathog.">
        <title>New perspectives on host-parasite interplay by comparative transcriptomic and proteomic analyses of Schistosoma japonicum.</title>
        <authorList>
            <person name="Liu F."/>
            <person name="Lu J."/>
            <person name="Hu W."/>
            <person name="Wang S.Y."/>
            <person name="Cui S.J."/>
            <person name="Chi M."/>
            <person name="Yan Q."/>
            <person name="Wang X.R."/>
            <person name="Song H.D."/>
            <person name="Xu X.N."/>
            <person name="Wang J.J."/>
            <person name="Zhang X.L."/>
            <person name="Zhang X."/>
            <person name="Wang Z.Q."/>
            <person name="Xue C.L."/>
            <person name="Brindley P.J."/>
            <person name="McManus D.P."/>
            <person name="Yang P.Y."/>
            <person name="Feng Z."/>
            <person name="Chen Z."/>
            <person name="Han Z.G."/>
        </authorList>
    </citation>
    <scope>NUCLEOTIDE SEQUENCE</scope>
</reference>
<feature type="transmembrane region" description="Helical" evidence="1">
    <location>
        <begin position="21"/>
        <end position="41"/>
    </location>
</feature>
<keyword evidence="1" id="KW-0472">Membrane</keyword>
<protein>
    <submittedName>
        <fullName evidence="2">Uncharacterized protein</fullName>
    </submittedName>
</protein>
<evidence type="ECO:0000313" key="2">
    <source>
        <dbReference type="EMBL" id="AAX27879.1"/>
    </source>
</evidence>
<keyword evidence="1" id="KW-0812">Transmembrane</keyword>
<evidence type="ECO:0000256" key="1">
    <source>
        <dbReference type="SAM" id="Phobius"/>
    </source>
</evidence>
<proteinExistence type="evidence at transcript level"/>
<name>Q5BXJ6_SCHJA</name>